<reference evidence="2 3" key="1">
    <citation type="journal article" date="2021" name="BMC Genomics">
        <title>Datura genome reveals duplications of psychoactive alkaloid biosynthetic genes and high mutation rate following tissue culture.</title>
        <authorList>
            <person name="Rajewski A."/>
            <person name="Carter-House D."/>
            <person name="Stajich J."/>
            <person name="Litt A."/>
        </authorList>
    </citation>
    <scope>NUCLEOTIDE SEQUENCE [LARGE SCALE GENOMIC DNA]</scope>
    <source>
        <strain evidence="2">AR-01</strain>
    </source>
</reference>
<evidence type="ECO:0000313" key="2">
    <source>
        <dbReference type="EMBL" id="MCE3216700.1"/>
    </source>
</evidence>
<protein>
    <submittedName>
        <fullName evidence="2">Uncharacterized protein</fullName>
    </submittedName>
</protein>
<evidence type="ECO:0000256" key="1">
    <source>
        <dbReference type="SAM" id="MobiDB-lite"/>
    </source>
</evidence>
<dbReference type="Proteomes" id="UP000823775">
    <property type="component" value="Unassembled WGS sequence"/>
</dbReference>
<organism evidence="2 3">
    <name type="scientific">Datura stramonium</name>
    <name type="common">Jimsonweed</name>
    <name type="synonym">Common thornapple</name>
    <dbReference type="NCBI Taxonomy" id="4076"/>
    <lineage>
        <taxon>Eukaryota</taxon>
        <taxon>Viridiplantae</taxon>
        <taxon>Streptophyta</taxon>
        <taxon>Embryophyta</taxon>
        <taxon>Tracheophyta</taxon>
        <taxon>Spermatophyta</taxon>
        <taxon>Magnoliopsida</taxon>
        <taxon>eudicotyledons</taxon>
        <taxon>Gunneridae</taxon>
        <taxon>Pentapetalae</taxon>
        <taxon>asterids</taxon>
        <taxon>lamiids</taxon>
        <taxon>Solanales</taxon>
        <taxon>Solanaceae</taxon>
        <taxon>Solanoideae</taxon>
        <taxon>Datureae</taxon>
        <taxon>Datura</taxon>
    </lineage>
</organism>
<sequence>MGRRARILSQKVLMMIETRSFHVGNQKLIMSNSKAVMMLSRKEELEKVMTPASTESRDTEVEEEPDIQKMKTSVWDNFYIAKKLRRQHNTKGGSKETAN</sequence>
<proteinExistence type="predicted"/>
<evidence type="ECO:0000313" key="3">
    <source>
        <dbReference type="Proteomes" id="UP000823775"/>
    </source>
</evidence>
<comment type="caution">
    <text evidence="2">The sequence shown here is derived from an EMBL/GenBank/DDBJ whole genome shotgun (WGS) entry which is preliminary data.</text>
</comment>
<accession>A0ABS8WUT4</accession>
<keyword evidence="3" id="KW-1185">Reference proteome</keyword>
<dbReference type="EMBL" id="JACEIK010013957">
    <property type="protein sequence ID" value="MCE3216700.1"/>
    <property type="molecule type" value="Genomic_DNA"/>
</dbReference>
<feature type="region of interest" description="Disordered" evidence="1">
    <location>
        <begin position="46"/>
        <end position="67"/>
    </location>
</feature>
<name>A0ABS8WUT4_DATST</name>
<gene>
    <name evidence="2" type="ORF">HAX54_007670</name>
</gene>